<keyword evidence="3" id="KW-1185">Reference proteome</keyword>
<dbReference type="GeneTree" id="ENSGT00910000147797"/>
<feature type="transmembrane region" description="Helical" evidence="1">
    <location>
        <begin position="6"/>
        <end position="22"/>
    </location>
</feature>
<organism evidence="2 3">
    <name type="scientific">Callithrix jacchus</name>
    <name type="common">White-tufted-ear marmoset</name>
    <name type="synonym">Simia Jacchus</name>
    <dbReference type="NCBI Taxonomy" id="9483"/>
    <lineage>
        <taxon>Eukaryota</taxon>
        <taxon>Metazoa</taxon>
        <taxon>Chordata</taxon>
        <taxon>Craniata</taxon>
        <taxon>Vertebrata</taxon>
        <taxon>Euteleostomi</taxon>
        <taxon>Mammalia</taxon>
        <taxon>Eutheria</taxon>
        <taxon>Euarchontoglires</taxon>
        <taxon>Primates</taxon>
        <taxon>Haplorrhini</taxon>
        <taxon>Platyrrhini</taxon>
        <taxon>Cebidae</taxon>
        <taxon>Callitrichinae</taxon>
        <taxon>Callithrix</taxon>
        <taxon>Callithrix</taxon>
    </lineage>
</organism>
<name>A0A8I3W6D9_CALJA</name>
<dbReference type="Proteomes" id="UP000008225">
    <property type="component" value="Chromosome 4"/>
</dbReference>
<evidence type="ECO:0000256" key="1">
    <source>
        <dbReference type="SAM" id="Phobius"/>
    </source>
</evidence>
<dbReference type="Ensembl" id="ENSCJAT00000118530.1">
    <property type="protein sequence ID" value="ENSCJAP00000087599.1"/>
    <property type="gene ID" value="ENSCJAG00000072310.1"/>
</dbReference>
<feature type="transmembrane region" description="Helical" evidence="1">
    <location>
        <begin position="43"/>
        <end position="63"/>
    </location>
</feature>
<reference evidence="2" key="2">
    <citation type="submission" date="2025-08" db="UniProtKB">
        <authorList>
            <consortium name="Ensembl"/>
        </authorList>
    </citation>
    <scope>IDENTIFICATION</scope>
</reference>
<protein>
    <submittedName>
        <fullName evidence="2">Uncharacterized protein</fullName>
    </submittedName>
</protein>
<keyword evidence="1" id="KW-0812">Transmembrane</keyword>
<keyword evidence="1" id="KW-0472">Membrane</keyword>
<sequence length="135" mass="16363">MFSNHLYVYVCGRVCFVVMYWYKQIQYKLTNTDLKIMHIQCSNLNFSHGFLWCGPIWCLHYIIPAVASKAHFFFPKTFFPMYPIMDTRFVNYDSFSLFFFFFFWFLLYSFCSNCEWQFVLDSAFFKSVIGVEECL</sequence>
<feature type="transmembrane region" description="Helical" evidence="1">
    <location>
        <begin position="89"/>
        <end position="108"/>
    </location>
</feature>
<reference evidence="2" key="3">
    <citation type="submission" date="2025-09" db="UniProtKB">
        <authorList>
            <consortium name="Ensembl"/>
        </authorList>
    </citation>
    <scope>IDENTIFICATION</scope>
</reference>
<keyword evidence="1" id="KW-1133">Transmembrane helix</keyword>
<reference evidence="2 3" key="1">
    <citation type="submission" date="2009-03" db="EMBL/GenBank/DDBJ databases">
        <authorList>
            <person name="Warren W."/>
            <person name="Ye L."/>
            <person name="Minx P."/>
            <person name="Worley K."/>
            <person name="Gibbs R."/>
            <person name="Wilson R.K."/>
        </authorList>
    </citation>
    <scope>NUCLEOTIDE SEQUENCE [LARGE SCALE GENOMIC DNA]</scope>
</reference>
<evidence type="ECO:0000313" key="2">
    <source>
        <dbReference type="Ensembl" id="ENSCJAP00000087599.1"/>
    </source>
</evidence>
<accession>A0A8I3W6D9</accession>
<evidence type="ECO:0000313" key="3">
    <source>
        <dbReference type="Proteomes" id="UP000008225"/>
    </source>
</evidence>
<proteinExistence type="predicted"/>
<dbReference type="AlphaFoldDB" id="A0A8I3W6D9"/>